<gene>
    <name evidence="10" type="ORF">JKL17_07380</name>
    <name evidence="9" type="ORF">LPA65_06850</name>
</gene>
<accession>A0AAN1Q0K5</accession>
<evidence type="ECO:0000256" key="1">
    <source>
        <dbReference type="ARBA" id="ARBA00004141"/>
    </source>
</evidence>
<feature type="transmembrane region" description="Helical" evidence="8">
    <location>
        <begin position="88"/>
        <end position="112"/>
    </location>
</feature>
<evidence type="ECO:0000313" key="11">
    <source>
        <dbReference type="Proteomes" id="UP000281644"/>
    </source>
</evidence>
<dbReference type="GeneID" id="89669078"/>
<evidence type="ECO:0000256" key="6">
    <source>
        <dbReference type="ARBA" id="ARBA00022989"/>
    </source>
</evidence>
<sequence>MFKKWLTWPVFYELTEIYTAPLNIMWFVLGSAIAQYHLGTVNWLNVALCLVSVFIFDLAVNVSDNYYDYRHARDREGYAQKTNPIGRLQLPVAGVGRLALGLYLISLIPGIWLVMRTGWLVLVLGLVGYVIGIFYTAGPYPINATPLCETVVALAIAFLIELTCVVVSTYGQHPLTWSIVGTTFLLCLPLTLIFFCLQLANNTADRDEDILNHRYTLAYYLGKPGSVRLIQAFLIIGGIWPLVNVLLGLAPIVTIWVVLLLPIMWQGMRPFFDVQDKKKTFITTVKSASLFFILYPVLFVLGTWL</sequence>
<feature type="transmembrane region" description="Helical" evidence="8">
    <location>
        <begin position="177"/>
        <end position="197"/>
    </location>
</feature>
<dbReference type="PANTHER" id="PTHR13929:SF0">
    <property type="entry name" value="UBIA PRENYLTRANSFERASE DOMAIN-CONTAINING PROTEIN 1"/>
    <property type="match status" value="1"/>
</dbReference>
<keyword evidence="12" id="KW-1185">Reference proteome</keyword>
<evidence type="ECO:0000256" key="4">
    <source>
        <dbReference type="ARBA" id="ARBA00022679"/>
    </source>
</evidence>
<feature type="transmembrane region" description="Helical" evidence="8">
    <location>
        <begin position="150"/>
        <end position="171"/>
    </location>
</feature>
<evidence type="ECO:0000256" key="7">
    <source>
        <dbReference type="ARBA" id="ARBA00023136"/>
    </source>
</evidence>
<dbReference type="InterPro" id="IPR000537">
    <property type="entry name" value="UbiA_prenyltransferase"/>
</dbReference>
<dbReference type="Pfam" id="PF01040">
    <property type="entry name" value="UbiA"/>
    <property type="match status" value="1"/>
</dbReference>
<dbReference type="EMBL" id="JAEQMM010000003">
    <property type="protein sequence ID" value="MBT1137948.1"/>
    <property type="molecule type" value="Genomic_DNA"/>
</dbReference>
<evidence type="ECO:0000256" key="2">
    <source>
        <dbReference type="ARBA" id="ARBA00004863"/>
    </source>
</evidence>
<dbReference type="InterPro" id="IPR026046">
    <property type="entry name" value="UBIAD1"/>
</dbReference>
<dbReference type="AlphaFoldDB" id="A0AAN1Q0K5"/>
<evidence type="ECO:0000256" key="5">
    <source>
        <dbReference type="ARBA" id="ARBA00022692"/>
    </source>
</evidence>
<feature type="transmembrane region" description="Helical" evidence="8">
    <location>
        <begin position="246"/>
        <end position="265"/>
    </location>
</feature>
<feature type="transmembrane region" description="Helical" evidence="8">
    <location>
        <begin position="285"/>
        <end position="304"/>
    </location>
</feature>
<evidence type="ECO:0000313" key="9">
    <source>
        <dbReference type="EMBL" id="AYJ35509.1"/>
    </source>
</evidence>
<keyword evidence="7 8" id="KW-0472">Membrane</keyword>
<dbReference type="Proteomes" id="UP000281644">
    <property type="component" value="Chromosome"/>
</dbReference>
<reference evidence="10 12" key="2">
    <citation type="submission" date="2021-01" db="EMBL/GenBank/DDBJ databases">
        <title>High-quality draft genome sequence data of six Lactiplantibacillus plantarum subsp. argentoratensis strains isolated from various Greek sourdoughs.</title>
        <authorList>
            <person name="Syrokou M.K."/>
            <person name="Paramithiotis S."/>
            <person name="Skandamis P.N."/>
            <person name="Drosinos E.H."/>
            <person name="Bosnea L."/>
            <person name="Mataragas M."/>
        </authorList>
    </citation>
    <scope>NUCLEOTIDE SEQUENCE [LARGE SCALE GENOMIC DNA]</scope>
    <source>
        <strain evidence="10 12">LQC 2520</strain>
    </source>
</reference>
<dbReference type="Proteomes" id="UP000694640">
    <property type="component" value="Unassembled WGS sequence"/>
</dbReference>
<feature type="transmembrane region" description="Helical" evidence="8">
    <location>
        <begin position="44"/>
        <end position="67"/>
    </location>
</feature>
<dbReference type="PIRSF" id="PIRSF005355">
    <property type="entry name" value="UBIAD1"/>
    <property type="match status" value="1"/>
</dbReference>
<evidence type="ECO:0000256" key="8">
    <source>
        <dbReference type="SAM" id="Phobius"/>
    </source>
</evidence>
<dbReference type="GO" id="GO:0042371">
    <property type="term" value="P:vitamin K biosynthetic process"/>
    <property type="evidence" value="ECO:0007669"/>
    <property type="project" value="TreeGrafter"/>
</dbReference>
<comment type="subcellular location">
    <subcellularLocation>
        <location evidence="1">Membrane</location>
        <topology evidence="1">Multi-pass membrane protein</topology>
    </subcellularLocation>
</comment>
<evidence type="ECO:0000313" key="10">
    <source>
        <dbReference type="EMBL" id="MBT1137948.1"/>
    </source>
</evidence>
<dbReference type="EMBL" id="CP032751">
    <property type="protein sequence ID" value="AYJ35509.1"/>
    <property type="molecule type" value="Genomic_DNA"/>
</dbReference>
<proteinExistence type="predicted"/>
<comment type="pathway">
    <text evidence="2">Quinol/quinone metabolism; menaquinone biosynthesis.</text>
</comment>
<dbReference type="GO" id="GO:0004659">
    <property type="term" value="F:prenyltransferase activity"/>
    <property type="evidence" value="ECO:0007669"/>
    <property type="project" value="InterPro"/>
</dbReference>
<dbReference type="GO" id="GO:0009234">
    <property type="term" value="P:menaquinone biosynthetic process"/>
    <property type="evidence" value="ECO:0007669"/>
    <property type="project" value="UniProtKB-KW"/>
</dbReference>
<keyword evidence="3" id="KW-0474">Menaquinone biosynthesis</keyword>
<organism evidence="9 11">
    <name type="scientific">Lactiplantibacillus argentoratensis</name>
    <dbReference type="NCBI Taxonomy" id="271881"/>
    <lineage>
        <taxon>Bacteria</taxon>
        <taxon>Bacillati</taxon>
        <taxon>Bacillota</taxon>
        <taxon>Bacilli</taxon>
        <taxon>Lactobacillales</taxon>
        <taxon>Lactobacillaceae</taxon>
        <taxon>Lactiplantibacillus</taxon>
    </lineage>
</organism>
<dbReference type="KEGG" id="larg:LPA65_06850"/>
<keyword evidence="5 8" id="KW-0812">Transmembrane</keyword>
<dbReference type="InterPro" id="IPR044878">
    <property type="entry name" value="UbiA_sf"/>
</dbReference>
<feature type="transmembrane region" description="Helical" evidence="8">
    <location>
        <begin position="20"/>
        <end position="38"/>
    </location>
</feature>
<dbReference type="Gene3D" id="1.10.357.140">
    <property type="entry name" value="UbiA prenyltransferase"/>
    <property type="match status" value="1"/>
</dbReference>
<feature type="transmembrane region" description="Helical" evidence="8">
    <location>
        <begin position="118"/>
        <end position="138"/>
    </location>
</feature>
<dbReference type="CDD" id="cd13962">
    <property type="entry name" value="PT_UbiA_UBIAD1"/>
    <property type="match status" value="1"/>
</dbReference>
<keyword evidence="4" id="KW-0808">Transferase</keyword>
<evidence type="ECO:0000256" key="3">
    <source>
        <dbReference type="ARBA" id="ARBA00022428"/>
    </source>
</evidence>
<keyword evidence="6 8" id="KW-1133">Transmembrane helix</keyword>
<dbReference type="GO" id="GO:0016020">
    <property type="term" value="C:membrane"/>
    <property type="evidence" value="ECO:0007669"/>
    <property type="project" value="UniProtKB-SubCell"/>
</dbReference>
<dbReference type="RefSeq" id="WP_054399191.1">
    <property type="nucleotide sequence ID" value="NZ_BJZD01000024.1"/>
</dbReference>
<reference evidence="9 11" key="1">
    <citation type="submission" date="2018-10" db="EMBL/GenBank/DDBJ databases">
        <title>Genome sequencing of Lactobacillus species.</title>
        <authorList>
            <person name="Baek C."/>
            <person name="Yi H."/>
        </authorList>
    </citation>
    <scope>NUCLEOTIDE SEQUENCE [LARGE SCALE GENOMIC DNA]</scope>
    <source>
        <strain evidence="9 11">DSM 16365</strain>
    </source>
</reference>
<name>A0AAN1Q0K5_9LACO</name>
<protein>
    <submittedName>
        <fullName evidence="9">Prenyltransferase</fullName>
    </submittedName>
</protein>
<dbReference type="PANTHER" id="PTHR13929">
    <property type="entry name" value="1,4-DIHYDROXY-2-NAPHTHOATE OCTAPRENYLTRANSFERASE"/>
    <property type="match status" value="1"/>
</dbReference>
<evidence type="ECO:0000313" key="12">
    <source>
        <dbReference type="Proteomes" id="UP000694640"/>
    </source>
</evidence>